<evidence type="ECO:0000313" key="3">
    <source>
        <dbReference type="Proteomes" id="UP001642540"/>
    </source>
</evidence>
<gene>
    <name evidence="2" type="ORF">ODALV1_LOCUS23238</name>
</gene>
<organism evidence="2 3">
    <name type="scientific">Orchesella dallaii</name>
    <dbReference type="NCBI Taxonomy" id="48710"/>
    <lineage>
        <taxon>Eukaryota</taxon>
        <taxon>Metazoa</taxon>
        <taxon>Ecdysozoa</taxon>
        <taxon>Arthropoda</taxon>
        <taxon>Hexapoda</taxon>
        <taxon>Collembola</taxon>
        <taxon>Entomobryomorpha</taxon>
        <taxon>Entomobryoidea</taxon>
        <taxon>Orchesellidae</taxon>
        <taxon>Orchesellinae</taxon>
        <taxon>Orchesella</taxon>
    </lineage>
</organism>
<evidence type="ECO:0000256" key="1">
    <source>
        <dbReference type="SAM" id="MobiDB-lite"/>
    </source>
</evidence>
<proteinExistence type="predicted"/>
<sequence length="248" mass="28511">NRVESKLLVERHCERDCPAERGYAAFPMGRSLSTSSSNSSDPLGHPPPYHPHPATTHIAPDISSKEPVHLISKTIIHNKPPKTKEEIEREKEEARALFAEDEDDYLRETNEQTLRMFHAHISPLLLNISGATVITKEYQYFQLMRQVVEAACPNDFVPKLLLRGLMRMFRQLLWETQESFTHSESGDEDQHKRTLNVLKYCVNMTRAATTISNLGGTTLAPCHLYVILYHKLYPQLLFQVSNIREQIY</sequence>
<comment type="caution">
    <text evidence="2">The sequence shown here is derived from an EMBL/GenBank/DDBJ whole genome shotgun (WGS) entry which is preliminary data.</text>
</comment>
<name>A0ABP1RKF2_9HEXA</name>
<evidence type="ECO:0000313" key="2">
    <source>
        <dbReference type="EMBL" id="CAL8129507.1"/>
    </source>
</evidence>
<protein>
    <submittedName>
        <fullName evidence="2">Uncharacterized protein</fullName>
    </submittedName>
</protein>
<dbReference type="EMBL" id="CAXLJM020000078">
    <property type="protein sequence ID" value="CAL8129507.1"/>
    <property type="molecule type" value="Genomic_DNA"/>
</dbReference>
<feature type="region of interest" description="Disordered" evidence="1">
    <location>
        <begin position="22"/>
        <end position="60"/>
    </location>
</feature>
<dbReference type="Proteomes" id="UP001642540">
    <property type="component" value="Unassembled WGS sequence"/>
</dbReference>
<feature type="compositionally biased region" description="Low complexity" evidence="1">
    <location>
        <begin position="31"/>
        <end position="40"/>
    </location>
</feature>
<feature type="non-terminal residue" evidence="2">
    <location>
        <position position="1"/>
    </location>
</feature>
<keyword evidence="3" id="KW-1185">Reference proteome</keyword>
<accession>A0ABP1RKF2</accession>
<reference evidence="2 3" key="1">
    <citation type="submission" date="2024-08" db="EMBL/GenBank/DDBJ databases">
        <authorList>
            <person name="Cucini C."/>
            <person name="Frati F."/>
        </authorList>
    </citation>
    <scope>NUCLEOTIDE SEQUENCE [LARGE SCALE GENOMIC DNA]</scope>
</reference>